<comment type="caution">
    <text evidence="2">The sequence shown here is derived from an EMBL/GenBank/DDBJ whole genome shotgun (WGS) entry which is preliminary data.</text>
</comment>
<dbReference type="AlphaFoldDB" id="A0A7J8C2D3"/>
<proteinExistence type="predicted"/>
<dbReference type="Proteomes" id="UP000593571">
    <property type="component" value="Unassembled WGS sequence"/>
</dbReference>
<feature type="transmembrane region" description="Helical" evidence="1">
    <location>
        <begin position="12"/>
        <end position="32"/>
    </location>
</feature>
<keyword evidence="3" id="KW-1185">Reference proteome</keyword>
<reference evidence="2 3" key="1">
    <citation type="journal article" date="2020" name="Nature">
        <title>Six reference-quality genomes reveal evolution of bat adaptations.</title>
        <authorList>
            <person name="Jebb D."/>
            <person name="Huang Z."/>
            <person name="Pippel M."/>
            <person name="Hughes G.M."/>
            <person name="Lavrichenko K."/>
            <person name="Devanna P."/>
            <person name="Winkler S."/>
            <person name="Jermiin L.S."/>
            <person name="Skirmuntt E.C."/>
            <person name="Katzourakis A."/>
            <person name="Burkitt-Gray L."/>
            <person name="Ray D.A."/>
            <person name="Sullivan K.A.M."/>
            <person name="Roscito J.G."/>
            <person name="Kirilenko B.M."/>
            <person name="Davalos L.M."/>
            <person name="Corthals A.P."/>
            <person name="Power M.L."/>
            <person name="Jones G."/>
            <person name="Ransome R.D."/>
            <person name="Dechmann D.K.N."/>
            <person name="Locatelli A.G."/>
            <person name="Puechmaille S.J."/>
            <person name="Fedrigo O."/>
            <person name="Jarvis E.D."/>
            <person name="Hiller M."/>
            <person name="Vernes S.C."/>
            <person name="Myers E.W."/>
            <person name="Teeling E.C."/>
        </authorList>
    </citation>
    <scope>NUCLEOTIDE SEQUENCE [LARGE SCALE GENOMIC DNA]</scope>
    <source>
        <strain evidence="2">MRouAeg1</strain>
        <tissue evidence="2">Muscle</tissue>
    </source>
</reference>
<sequence length="126" mass="14113">MYLTNSYIALNHMPSLIHIFAHLILIMSVLLASPSYRRGNQGTSPSFRRGNQGTEKLSSLPKVSQLVKPGFEPRHPGYRVWTPDHLGQCWLLLCYAAFPSKKISSFSLLTKCQGMCLTVFILKTSA</sequence>
<dbReference type="EMBL" id="JACASE010000015">
    <property type="protein sequence ID" value="KAF6404987.1"/>
    <property type="molecule type" value="Genomic_DNA"/>
</dbReference>
<keyword evidence="1" id="KW-0812">Transmembrane</keyword>
<evidence type="ECO:0000313" key="2">
    <source>
        <dbReference type="EMBL" id="KAF6404987.1"/>
    </source>
</evidence>
<keyword evidence="1" id="KW-1133">Transmembrane helix</keyword>
<evidence type="ECO:0000256" key="1">
    <source>
        <dbReference type="SAM" id="Phobius"/>
    </source>
</evidence>
<evidence type="ECO:0000313" key="3">
    <source>
        <dbReference type="Proteomes" id="UP000593571"/>
    </source>
</evidence>
<organism evidence="2 3">
    <name type="scientific">Rousettus aegyptiacus</name>
    <name type="common">Egyptian fruit bat</name>
    <name type="synonym">Pteropus aegyptiacus</name>
    <dbReference type="NCBI Taxonomy" id="9407"/>
    <lineage>
        <taxon>Eukaryota</taxon>
        <taxon>Metazoa</taxon>
        <taxon>Chordata</taxon>
        <taxon>Craniata</taxon>
        <taxon>Vertebrata</taxon>
        <taxon>Euteleostomi</taxon>
        <taxon>Mammalia</taxon>
        <taxon>Eutheria</taxon>
        <taxon>Laurasiatheria</taxon>
        <taxon>Chiroptera</taxon>
        <taxon>Yinpterochiroptera</taxon>
        <taxon>Pteropodoidea</taxon>
        <taxon>Pteropodidae</taxon>
        <taxon>Rousettinae</taxon>
        <taxon>Rousettus</taxon>
    </lineage>
</organism>
<keyword evidence="1" id="KW-0472">Membrane</keyword>
<protein>
    <submittedName>
        <fullName evidence="2">Uncharacterized protein</fullName>
    </submittedName>
</protein>
<name>A0A7J8C2D3_ROUAE</name>
<accession>A0A7J8C2D3</accession>
<gene>
    <name evidence="2" type="ORF">HJG63_009316</name>
</gene>